<dbReference type="PANTHER" id="PTHR11601:SF34">
    <property type="entry name" value="CYSTEINE DESULFURASE"/>
    <property type="match status" value="1"/>
</dbReference>
<dbReference type="AlphaFoldDB" id="A0A1G2HIB6"/>
<dbReference type="InterPro" id="IPR020578">
    <property type="entry name" value="Aminotrans_V_PyrdxlP_BS"/>
</dbReference>
<protein>
    <recommendedName>
        <fullName evidence="3">cysteine desulfurase</fullName>
        <ecNumber evidence="3">2.8.1.7</ecNumber>
    </recommendedName>
</protein>
<comment type="cofactor">
    <cofactor evidence="1 10">
        <name>pyridoxal 5'-phosphate</name>
        <dbReference type="ChEBI" id="CHEBI:597326"/>
    </cofactor>
</comment>
<dbReference type="Gene3D" id="3.40.640.10">
    <property type="entry name" value="Type I PLP-dependent aspartate aminotransferase-like (Major domain)"/>
    <property type="match status" value="1"/>
</dbReference>
<dbReference type="EC" id="2.8.1.7" evidence="3"/>
<evidence type="ECO:0000259" key="11">
    <source>
        <dbReference type="Pfam" id="PF00266"/>
    </source>
</evidence>
<comment type="catalytic activity">
    <reaction evidence="9">
        <text>(sulfur carrier)-H + L-cysteine = (sulfur carrier)-SH + L-alanine</text>
        <dbReference type="Rhea" id="RHEA:43892"/>
        <dbReference type="Rhea" id="RHEA-COMP:14737"/>
        <dbReference type="Rhea" id="RHEA-COMP:14739"/>
        <dbReference type="ChEBI" id="CHEBI:29917"/>
        <dbReference type="ChEBI" id="CHEBI:35235"/>
        <dbReference type="ChEBI" id="CHEBI:57972"/>
        <dbReference type="ChEBI" id="CHEBI:64428"/>
        <dbReference type="EC" id="2.8.1.7"/>
    </reaction>
</comment>
<dbReference type="InterPro" id="IPR000192">
    <property type="entry name" value="Aminotrans_V_dom"/>
</dbReference>
<dbReference type="InterPro" id="IPR015424">
    <property type="entry name" value="PyrdxlP-dep_Trfase"/>
</dbReference>
<evidence type="ECO:0000256" key="7">
    <source>
        <dbReference type="ARBA" id="ARBA00023004"/>
    </source>
</evidence>
<comment type="caution">
    <text evidence="12">The sequence shown here is derived from an EMBL/GenBank/DDBJ whole genome shotgun (WGS) entry which is preliminary data.</text>
</comment>
<dbReference type="PIRSF" id="PIRSF005572">
    <property type="entry name" value="NifS"/>
    <property type="match status" value="1"/>
</dbReference>
<feature type="domain" description="Aminotransferase class V" evidence="11">
    <location>
        <begin position="7"/>
        <end position="365"/>
    </location>
</feature>
<dbReference type="PROSITE" id="PS00595">
    <property type="entry name" value="AA_TRANSFER_CLASS_5"/>
    <property type="match status" value="1"/>
</dbReference>
<keyword evidence="8" id="KW-0411">Iron-sulfur</keyword>
<sequence>MNEVNKIYLDNNATTPLDPKVKEAMLPYMEEFFGNPSSLHIKGVEAMRGIEEARRKIAGILCVKSSEVIFTSGATESDNWAVKGATFAHQKSGNHIITQKTEHKAVLRTCQYLESKGFEVTYLDVDGEGRINKDELVDSITDRTILVSIMHVNNEIGTVYPINDLARACKNKKKDIIFFSDGVQALGKLEINLEGIDLYALSSHKVHGPKGVGALIIKEGVNIEKLIHGGNQENRMRSGTENVAGIVGFGKAVELMYEDFEVKKKHFEKLRSKFLEYLGDMEGVRINSPQNGILMTLNVSFERVPAEILLHALELEGIYVSSGSACSSANRGASHVLEEIKVPDEYITGSLRFGLSRFTSEKDIDFTCKVLKNKLKELRV</sequence>
<dbReference type="GO" id="GO:0046872">
    <property type="term" value="F:metal ion binding"/>
    <property type="evidence" value="ECO:0007669"/>
    <property type="project" value="UniProtKB-KW"/>
</dbReference>
<gene>
    <name evidence="12" type="ORF">A3F94_02720</name>
</gene>
<comment type="similarity">
    <text evidence="2">Belongs to the class-V pyridoxal-phosphate-dependent aminotransferase family. NifS/IscS subfamily.</text>
</comment>
<keyword evidence="7" id="KW-0408">Iron</keyword>
<dbReference type="FunFam" id="3.40.640.10:FF:000084">
    <property type="entry name" value="IscS-like cysteine desulfurase"/>
    <property type="match status" value="1"/>
</dbReference>
<dbReference type="PANTHER" id="PTHR11601">
    <property type="entry name" value="CYSTEINE DESULFURYLASE FAMILY MEMBER"/>
    <property type="match status" value="1"/>
</dbReference>
<evidence type="ECO:0000313" key="13">
    <source>
        <dbReference type="Proteomes" id="UP000176770"/>
    </source>
</evidence>
<dbReference type="InterPro" id="IPR018247">
    <property type="entry name" value="EF_Hand_1_Ca_BS"/>
</dbReference>
<evidence type="ECO:0000256" key="4">
    <source>
        <dbReference type="ARBA" id="ARBA00022679"/>
    </source>
</evidence>
<keyword evidence="6" id="KW-0663">Pyridoxal phosphate</keyword>
<evidence type="ECO:0000256" key="2">
    <source>
        <dbReference type="ARBA" id="ARBA00006490"/>
    </source>
</evidence>
<dbReference type="InterPro" id="IPR015422">
    <property type="entry name" value="PyrdxlP-dep_Trfase_small"/>
</dbReference>
<dbReference type="EMBL" id="MHOK01000005">
    <property type="protein sequence ID" value="OGZ62217.1"/>
    <property type="molecule type" value="Genomic_DNA"/>
</dbReference>
<evidence type="ECO:0000256" key="1">
    <source>
        <dbReference type="ARBA" id="ARBA00001933"/>
    </source>
</evidence>
<proteinExistence type="inferred from homology"/>
<evidence type="ECO:0000256" key="10">
    <source>
        <dbReference type="RuleBase" id="RU004504"/>
    </source>
</evidence>
<dbReference type="GO" id="GO:0051536">
    <property type="term" value="F:iron-sulfur cluster binding"/>
    <property type="evidence" value="ECO:0007669"/>
    <property type="project" value="UniProtKB-KW"/>
</dbReference>
<keyword evidence="5" id="KW-0479">Metal-binding</keyword>
<evidence type="ECO:0000256" key="9">
    <source>
        <dbReference type="ARBA" id="ARBA00050776"/>
    </source>
</evidence>
<dbReference type="PROSITE" id="PS00018">
    <property type="entry name" value="EF_HAND_1"/>
    <property type="match status" value="1"/>
</dbReference>
<evidence type="ECO:0000256" key="5">
    <source>
        <dbReference type="ARBA" id="ARBA00022723"/>
    </source>
</evidence>
<dbReference type="InterPro" id="IPR016454">
    <property type="entry name" value="Cysteine_dSase"/>
</dbReference>
<evidence type="ECO:0000256" key="6">
    <source>
        <dbReference type="ARBA" id="ARBA00022898"/>
    </source>
</evidence>
<dbReference type="Gene3D" id="1.10.260.50">
    <property type="match status" value="1"/>
</dbReference>
<dbReference type="InterPro" id="IPR015421">
    <property type="entry name" value="PyrdxlP-dep_Trfase_major"/>
</dbReference>
<dbReference type="GO" id="GO:0031071">
    <property type="term" value="F:cysteine desulfurase activity"/>
    <property type="evidence" value="ECO:0007669"/>
    <property type="project" value="UniProtKB-EC"/>
</dbReference>
<accession>A0A1G2HIB6</accession>
<dbReference type="SUPFAM" id="SSF53383">
    <property type="entry name" value="PLP-dependent transferases"/>
    <property type="match status" value="1"/>
</dbReference>
<evidence type="ECO:0000256" key="8">
    <source>
        <dbReference type="ARBA" id="ARBA00023014"/>
    </source>
</evidence>
<organism evidence="12 13">
    <name type="scientific">Candidatus Spechtbacteria bacterium RIFCSPLOWO2_12_FULL_38_22</name>
    <dbReference type="NCBI Taxonomy" id="1802165"/>
    <lineage>
        <taxon>Bacteria</taxon>
        <taxon>Candidatus Spechtiibacteriota</taxon>
    </lineage>
</organism>
<keyword evidence="4" id="KW-0808">Transferase</keyword>
<evidence type="ECO:0000256" key="3">
    <source>
        <dbReference type="ARBA" id="ARBA00012239"/>
    </source>
</evidence>
<evidence type="ECO:0000313" key="12">
    <source>
        <dbReference type="EMBL" id="OGZ62217.1"/>
    </source>
</evidence>
<dbReference type="STRING" id="1802165.A3F94_02720"/>
<dbReference type="Pfam" id="PF00266">
    <property type="entry name" value="Aminotran_5"/>
    <property type="match status" value="1"/>
</dbReference>
<dbReference type="Gene3D" id="3.90.1150.10">
    <property type="entry name" value="Aspartate Aminotransferase, domain 1"/>
    <property type="match status" value="1"/>
</dbReference>
<name>A0A1G2HIB6_9BACT</name>
<dbReference type="Proteomes" id="UP000176770">
    <property type="component" value="Unassembled WGS sequence"/>
</dbReference>
<reference evidence="12 13" key="1">
    <citation type="journal article" date="2016" name="Nat. Commun.">
        <title>Thousands of microbial genomes shed light on interconnected biogeochemical processes in an aquifer system.</title>
        <authorList>
            <person name="Anantharaman K."/>
            <person name="Brown C.T."/>
            <person name="Hug L.A."/>
            <person name="Sharon I."/>
            <person name="Castelle C.J."/>
            <person name="Probst A.J."/>
            <person name="Thomas B.C."/>
            <person name="Singh A."/>
            <person name="Wilkins M.J."/>
            <person name="Karaoz U."/>
            <person name="Brodie E.L."/>
            <person name="Williams K.H."/>
            <person name="Hubbard S.S."/>
            <person name="Banfield J.F."/>
        </authorList>
    </citation>
    <scope>NUCLEOTIDE SEQUENCE [LARGE SCALE GENOMIC DNA]</scope>
</reference>